<evidence type="ECO:0000313" key="2">
    <source>
        <dbReference type="Proteomes" id="UP000322245"/>
    </source>
</evidence>
<dbReference type="AlphaFoldDB" id="A0A5D3AP96"/>
<keyword evidence="2" id="KW-1185">Reference proteome</keyword>
<accession>A0A5D3AP96</accession>
<organism evidence="1 2">
    <name type="scientific">Cryptococcus floricola</name>
    <dbReference type="NCBI Taxonomy" id="2591691"/>
    <lineage>
        <taxon>Eukaryota</taxon>
        <taxon>Fungi</taxon>
        <taxon>Dikarya</taxon>
        <taxon>Basidiomycota</taxon>
        <taxon>Agaricomycotina</taxon>
        <taxon>Tremellomycetes</taxon>
        <taxon>Tremellales</taxon>
        <taxon>Cryptococcaceae</taxon>
        <taxon>Cryptococcus</taxon>
    </lineage>
</organism>
<dbReference type="Gene3D" id="3.30.1330.40">
    <property type="entry name" value="RutC-like"/>
    <property type="match status" value="1"/>
</dbReference>
<protein>
    <submittedName>
        <fullName evidence="1">Uncharacterized protein</fullName>
    </submittedName>
</protein>
<gene>
    <name evidence="1" type="ORF">B9479_007264</name>
</gene>
<proteinExistence type="predicted"/>
<sequence length="117" mass="12369">MSEKLSSEQFPPKPHGSAAAKLPGLIFCSGQIGQGEIKAATLTALTNLKAVLELGGSTLEDVAKVNIFLKDMDDFEAMNSVYTTFMPTPKPARTCIQAGRLPGGETTAIEIECIARA</sequence>
<dbReference type="SUPFAM" id="SSF55298">
    <property type="entry name" value="YjgF-like"/>
    <property type="match status" value="1"/>
</dbReference>
<dbReference type="Pfam" id="PF01042">
    <property type="entry name" value="Ribonuc_L-PSP"/>
    <property type="match status" value="1"/>
</dbReference>
<comment type="caution">
    <text evidence="1">The sequence shown here is derived from an EMBL/GenBank/DDBJ whole genome shotgun (WGS) entry which is preliminary data.</text>
</comment>
<evidence type="ECO:0000313" key="1">
    <source>
        <dbReference type="EMBL" id="TYJ52139.1"/>
    </source>
</evidence>
<dbReference type="PANTHER" id="PTHR11803:SF12">
    <property type="entry name" value="TRANSLATION INITIATION INHIBITOR"/>
    <property type="match status" value="1"/>
</dbReference>
<dbReference type="FunFam" id="3.30.1330.40:FF:000004">
    <property type="entry name" value="Translation initiation inhibitor"/>
    <property type="match status" value="1"/>
</dbReference>
<dbReference type="InterPro" id="IPR035959">
    <property type="entry name" value="RutC-like_sf"/>
</dbReference>
<dbReference type="InterPro" id="IPR006175">
    <property type="entry name" value="YjgF/YER057c/UK114"/>
</dbReference>
<name>A0A5D3AP96_9TREE</name>
<dbReference type="GO" id="GO:0005829">
    <property type="term" value="C:cytosol"/>
    <property type="evidence" value="ECO:0007669"/>
    <property type="project" value="TreeGrafter"/>
</dbReference>
<dbReference type="CDD" id="cd00448">
    <property type="entry name" value="YjgF_YER057c_UK114_family"/>
    <property type="match status" value="1"/>
</dbReference>
<dbReference type="Proteomes" id="UP000322245">
    <property type="component" value="Unassembled WGS sequence"/>
</dbReference>
<dbReference type="GO" id="GO:0019239">
    <property type="term" value="F:deaminase activity"/>
    <property type="evidence" value="ECO:0007669"/>
    <property type="project" value="TreeGrafter"/>
</dbReference>
<dbReference type="PANTHER" id="PTHR11803">
    <property type="entry name" value="2-IMINOBUTANOATE/2-IMINOPROPANOATE DEAMINASE RIDA"/>
    <property type="match status" value="1"/>
</dbReference>
<dbReference type="EMBL" id="NIDF01000154">
    <property type="protein sequence ID" value="TYJ52139.1"/>
    <property type="molecule type" value="Genomic_DNA"/>
</dbReference>
<reference evidence="1 2" key="1">
    <citation type="submission" date="2017-05" db="EMBL/GenBank/DDBJ databases">
        <title>The Genome Sequence of Tsuchiyaea wingfieldii DSM 27421.</title>
        <authorList>
            <person name="Cuomo C."/>
            <person name="Passer A."/>
            <person name="Billmyre B."/>
            <person name="Heitman J."/>
        </authorList>
    </citation>
    <scope>NUCLEOTIDE SEQUENCE [LARGE SCALE GENOMIC DNA]</scope>
    <source>
        <strain evidence="1 2">DSM 27421</strain>
    </source>
</reference>
<dbReference type="GO" id="GO:0005739">
    <property type="term" value="C:mitochondrion"/>
    <property type="evidence" value="ECO:0007669"/>
    <property type="project" value="TreeGrafter"/>
</dbReference>